<evidence type="ECO:0000256" key="2">
    <source>
        <dbReference type="ARBA" id="ARBA00022801"/>
    </source>
</evidence>
<dbReference type="InterPro" id="IPR001650">
    <property type="entry name" value="Helicase_C-like"/>
</dbReference>
<dbReference type="CDD" id="cd17960">
    <property type="entry name" value="DEADc_DDX55"/>
    <property type="match status" value="1"/>
</dbReference>
<organism evidence="14 15">
    <name type="scientific">Psylliodes chrysocephalus</name>
    <dbReference type="NCBI Taxonomy" id="3402493"/>
    <lineage>
        <taxon>Eukaryota</taxon>
        <taxon>Metazoa</taxon>
        <taxon>Ecdysozoa</taxon>
        <taxon>Arthropoda</taxon>
        <taxon>Hexapoda</taxon>
        <taxon>Insecta</taxon>
        <taxon>Pterygota</taxon>
        <taxon>Neoptera</taxon>
        <taxon>Endopterygota</taxon>
        <taxon>Coleoptera</taxon>
        <taxon>Polyphaga</taxon>
        <taxon>Cucujiformia</taxon>
        <taxon>Chrysomeloidea</taxon>
        <taxon>Chrysomelidae</taxon>
        <taxon>Galerucinae</taxon>
        <taxon>Alticini</taxon>
        <taxon>Psylliodes</taxon>
    </lineage>
</organism>
<evidence type="ECO:0000256" key="3">
    <source>
        <dbReference type="ARBA" id="ARBA00022806"/>
    </source>
</evidence>
<dbReference type="SMART" id="SM00490">
    <property type="entry name" value="HELICc"/>
    <property type="match status" value="1"/>
</dbReference>
<protein>
    <recommendedName>
        <fullName evidence="10">ATP-dependent RNA helicase</fullName>
        <ecNumber evidence="10">3.6.4.13</ecNumber>
    </recommendedName>
</protein>
<dbReference type="InterPro" id="IPR056330">
    <property type="entry name" value="CTT_SPB4"/>
</dbReference>
<dbReference type="GO" id="GO:0003723">
    <property type="term" value="F:RNA binding"/>
    <property type="evidence" value="ECO:0007669"/>
    <property type="project" value="UniProtKB-UniRule"/>
</dbReference>
<dbReference type="Gene3D" id="3.40.50.300">
    <property type="entry name" value="P-loop containing nucleotide triphosphate hydrolases"/>
    <property type="match status" value="2"/>
</dbReference>
<keyword evidence="15" id="KW-1185">Reference proteome</keyword>
<evidence type="ECO:0000256" key="10">
    <source>
        <dbReference type="RuleBase" id="RU365068"/>
    </source>
</evidence>
<accession>A0A9P0D3W1</accession>
<dbReference type="PROSITE" id="PS51194">
    <property type="entry name" value="HELICASE_CTER"/>
    <property type="match status" value="1"/>
</dbReference>
<dbReference type="Proteomes" id="UP001153636">
    <property type="component" value="Chromosome 6"/>
</dbReference>
<keyword evidence="3 9" id="KW-0347">Helicase</keyword>
<sequence length="614" mass="70103">MKNLTLFYGFKFWKYFNIKMLKSWSELEHLLHEEIKNGIKSFNFPTMTPIQAYTIPQLLKKKDVAAEAVTGSGKTLAFLIPILQILKQREVEEKWEKHQIGAVVVSPTRELALQTKDVLDRLLAHVKNVTQILLVGGNSVEEDVNNLKSNGGNIIICTPGRLEDLLTRKYDLNLAKSLKSLEVLILDEADRLLDLGFQKTLDTILSYLPRQRRTGLFSATQTKEVQSLIRAGLRNPVLVSVTAKATHSTPELLTNYYTVTRNNGKLASLISFIEAKNVQKALLFLPTCAVVDYWSHIFPHIVPKKLNLPVLAIHGKMKEKRQKVLDKFRTAEKALLLCTDVLARGIDIPQVDWVLQWDPPASASAFVHRVGRTARQGQLGSALLLLLENEEAYVSFIENNQRVKLIPTEDLASDKRPEIIREQIRNILKRDRAIMEKATQAFVSHIQAYSKHECSLLLKVKELPLGAVAASYGLLQLPKMPELKNRDTSDFPEVPVLDINTIPYKDKVREVIRLQKLEEYKVTGKWPGRKQKFIKKPTESWSLTKLKKEEKKGKRQKRKEKKAKLAALGEIKKKKRKRISEEDLEELKKDVALLKKLKKKKISDEEYEKEIGLA</sequence>
<dbReference type="CDD" id="cd18787">
    <property type="entry name" value="SF2_C_DEAD"/>
    <property type="match status" value="1"/>
</dbReference>
<feature type="domain" description="Helicase ATP-binding" evidence="12">
    <location>
        <begin position="55"/>
        <end position="239"/>
    </location>
</feature>
<dbReference type="InterPro" id="IPR025313">
    <property type="entry name" value="SPB4-like_CTE"/>
</dbReference>
<evidence type="ECO:0000313" key="15">
    <source>
        <dbReference type="Proteomes" id="UP001153636"/>
    </source>
</evidence>
<feature type="coiled-coil region" evidence="11">
    <location>
        <begin position="577"/>
        <end position="604"/>
    </location>
</feature>
<keyword evidence="2 9" id="KW-0378">Hydrolase</keyword>
<evidence type="ECO:0000256" key="5">
    <source>
        <dbReference type="ARBA" id="ARBA00022884"/>
    </source>
</evidence>
<proteinExistence type="inferred from homology"/>
<comment type="function">
    <text evidence="10">RNA helicase.</text>
</comment>
<dbReference type="InterPro" id="IPR027417">
    <property type="entry name" value="P-loop_NTPase"/>
</dbReference>
<keyword evidence="1 9" id="KW-0547">Nucleotide-binding</keyword>
<feature type="domain" description="Helicase C-terminal" evidence="13">
    <location>
        <begin position="265"/>
        <end position="428"/>
    </location>
</feature>
<dbReference type="PANTHER" id="PTHR24031">
    <property type="entry name" value="RNA HELICASE"/>
    <property type="match status" value="1"/>
</dbReference>
<dbReference type="OrthoDB" id="7396459at2759"/>
<evidence type="ECO:0000256" key="9">
    <source>
        <dbReference type="RuleBase" id="RU000492"/>
    </source>
</evidence>
<dbReference type="InterPro" id="IPR014001">
    <property type="entry name" value="Helicase_ATP-bd"/>
</dbReference>
<dbReference type="GO" id="GO:0003724">
    <property type="term" value="F:RNA helicase activity"/>
    <property type="evidence" value="ECO:0007669"/>
    <property type="project" value="UniProtKB-EC"/>
</dbReference>
<dbReference type="PROSITE" id="PS51192">
    <property type="entry name" value="HELICASE_ATP_BIND_1"/>
    <property type="match status" value="1"/>
</dbReference>
<evidence type="ECO:0000256" key="8">
    <source>
        <dbReference type="ARBA" id="ARBA00047984"/>
    </source>
</evidence>
<dbReference type="Pfam" id="PF00270">
    <property type="entry name" value="DEAD"/>
    <property type="match status" value="1"/>
</dbReference>
<dbReference type="SMART" id="SM01178">
    <property type="entry name" value="DUF4217"/>
    <property type="match status" value="1"/>
</dbReference>
<comment type="catalytic activity">
    <reaction evidence="8 10">
        <text>ATP + H2O = ADP + phosphate + H(+)</text>
        <dbReference type="Rhea" id="RHEA:13065"/>
        <dbReference type="ChEBI" id="CHEBI:15377"/>
        <dbReference type="ChEBI" id="CHEBI:15378"/>
        <dbReference type="ChEBI" id="CHEBI:30616"/>
        <dbReference type="ChEBI" id="CHEBI:43474"/>
        <dbReference type="ChEBI" id="CHEBI:456216"/>
        <dbReference type="EC" id="3.6.4.13"/>
    </reaction>
</comment>
<dbReference type="PROSITE" id="PS00039">
    <property type="entry name" value="DEAD_ATP_HELICASE"/>
    <property type="match status" value="1"/>
</dbReference>
<dbReference type="AlphaFoldDB" id="A0A9P0D3W1"/>
<dbReference type="Pfam" id="PF23681">
    <property type="entry name" value="CTT_SPB4"/>
    <property type="match status" value="1"/>
</dbReference>
<name>A0A9P0D3W1_9CUCU</name>
<evidence type="ECO:0000256" key="1">
    <source>
        <dbReference type="ARBA" id="ARBA00022741"/>
    </source>
</evidence>
<evidence type="ECO:0000256" key="7">
    <source>
        <dbReference type="ARBA" id="ARBA00038002"/>
    </source>
</evidence>
<comment type="domain">
    <text evidence="10">The Q motif is unique to and characteristic of the DEAD box family of RNA helicases and controls ATP binding and hydrolysis.</text>
</comment>
<comment type="similarity">
    <text evidence="7">Belongs to the DEAD box helicase family. DDX55/SPB4 subfamily.</text>
</comment>
<keyword evidence="4 9" id="KW-0067">ATP-binding</keyword>
<evidence type="ECO:0000256" key="6">
    <source>
        <dbReference type="ARBA" id="ARBA00023054"/>
    </source>
</evidence>
<evidence type="ECO:0000313" key="14">
    <source>
        <dbReference type="EMBL" id="CAH1111781.1"/>
    </source>
</evidence>
<reference evidence="14" key="1">
    <citation type="submission" date="2022-01" db="EMBL/GenBank/DDBJ databases">
        <authorList>
            <person name="King R."/>
        </authorList>
    </citation>
    <scope>NUCLEOTIDE SEQUENCE</scope>
</reference>
<gene>
    <name evidence="14" type="ORF">PSYICH_LOCUS12980</name>
</gene>
<dbReference type="SUPFAM" id="SSF52540">
    <property type="entry name" value="P-loop containing nucleoside triphosphate hydrolases"/>
    <property type="match status" value="2"/>
</dbReference>
<evidence type="ECO:0000256" key="11">
    <source>
        <dbReference type="SAM" id="Coils"/>
    </source>
</evidence>
<dbReference type="SMART" id="SM00487">
    <property type="entry name" value="DEXDc"/>
    <property type="match status" value="1"/>
</dbReference>
<evidence type="ECO:0000256" key="4">
    <source>
        <dbReference type="ARBA" id="ARBA00022840"/>
    </source>
</evidence>
<keyword evidence="6 11" id="KW-0175">Coiled coil</keyword>
<dbReference type="GO" id="GO:0016787">
    <property type="term" value="F:hydrolase activity"/>
    <property type="evidence" value="ECO:0007669"/>
    <property type="project" value="UniProtKB-KW"/>
</dbReference>
<dbReference type="GO" id="GO:0005524">
    <property type="term" value="F:ATP binding"/>
    <property type="evidence" value="ECO:0007669"/>
    <property type="project" value="UniProtKB-UniRule"/>
</dbReference>
<keyword evidence="5 10" id="KW-0694">RNA-binding</keyword>
<dbReference type="Pfam" id="PF13959">
    <property type="entry name" value="CTE_SPB4"/>
    <property type="match status" value="1"/>
</dbReference>
<dbReference type="InterPro" id="IPR000629">
    <property type="entry name" value="RNA-helicase_DEAD-box_CS"/>
</dbReference>
<evidence type="ECO:0000259" key="13">
    <source>
        <dbReference type="PROSITE" id="PS51194"/>
    </source>
</evidence>
<dbReference type="Pfam" id="PF00271">
    <property type="entry name" value="Helicase_C"/>
    <property type="match status" value="1"/>
</dbReference>
<evidence type="ECO:0000259" key="12">
    <source>
        <dbReference type="PROSITE" id="PS51192"/>
    </source>
</evidence>
<dbReference type="FunFam" id="3.40.50.300:FF:000877">
    <property type="entry name" value="RNA helicase"/>
    <property type="match status" value="1"/>
</dbReference>
<dbReference type="InterPro" id="IPR011545">
    <property type="entry name" value="DEAD/DEAH_box_helicase_dom"/>
</dbReference>
<dbReference type="EC" id="3.6.4.13" evidence="10"/>
<dbReference type="EMBL" id="OV651818">
    <property type="protein sequence ID" value="CAH1111781.1"/>
    <property type="molecule type" value="Genomic_DNA"/>
</dbReference>